<gene>
    <name evidence="1" type="ORF">EXD82_01305</name>
</gene>
<dbReference type="OrthoDB" id="1102561at2"/>
<comment type="caution">
    <text evidence="1">The sequence shown here is derived from an EMBL/GenBank/DDBJ whole genome shotgun (WGS) entry which is preliminary data.</text>
</comment>
<keyword evidence="2" id="KW-1185">Reference proteome</keyword>
<evidence type="ECO:0000313" key="1">
    <source>
        <dbReference type="EMBL" id="TQQ85411.1"/>
    </source>
</evidence>
<reference evidence="1 2" key="1">
    <citation type="submission" date="2019-02" db="EMBL/GenBank/DDBJ databases">
        <title>Peptostreptococcaceae bacterium ZHW00191 nov., a new bacterium isolated from the human gut.</title>
        <authorList>
            <person name="Zhou H.-W."/>
            <person name="Chen X.-J."/>
        </authorList>
    </citation>
    <scope>NUCLEOTIDE SEQUENCE [LARGE SCALE GENOMIC DNA]</scope>
    <source>
        <strain evidence="1 2">ZHW00191</strain>
    </source>
</reference>
<accession>A0A544QXN0</accession>
<dbReference type="RefSeq" id="WP_142535115.1">
    <property type="nucleotide sequence ID" value="NZ_SGJB01000002.1"/>
</dbReference>
<proteinExistence type="predicted"/>
<organism evidence="1 2">
    <name type="scientific">Peptacetobacter hominis</name>
    <dbReference type="NCBI Taxonomy" id="2743610"/>
    <lineage>
        <taxon>Bacteria</taxon>
        <taxon>Bacillati</taxon>
        <taxon>Bacillota</taxon>
        <taxon>Clostridia</taxon>
        <taxon>Peptostreptococcales</taxon>
        <taxon>Peptostreptococcaceae</taxon>
        <taxon>Peptacetobacter</taxon>
    </lineage>
</organism>
<evidence type="ECO:0000313" key="2">
    <source>
        <dbReference type="Proteomes" id="UP000317863"/>
    </source>
</evidence>
<sequence length="476" mass="54684">METELSIRNNQNEISQIIQDSNNMYLSVLHEIGLPTDNILSSLNERKIVIANLPFVLEKMDNELIRESYYLSKFFVAVSTGLFDAALNYLWDETIKQLRIRVINGDVKYFYDVVISDERRKQFTSPEDLLKLDDFDLIKGALEIGLITKIGYKHLDFIRYMRNWASAAHPNQEELTGLKLISWLETCIKEVIATPPSSIQVKIGRLLANIKSEVIDDVQASVIVPFFTELSIEKADALAKGFFGIYIDEKTSQQTRSNINNLAPELWKIISEEVKSDFGIRYATFLANGENQTKNEAERFLEVVGGMSYLPDTVKAPIIKESLENLMMAHNNFNNFYNEPSFARQLRTVVGNHGTIPQQMNFQYVKVIVSVFLTNGNGEVWDANPIYIELIKNFDTKQSFIALISFMYESIKSKLQFPLCQKKFIEMLGYLESNITSDGVLDLLEEIRDKVKSLHVIPDNDKLIDKIRFFQNNYLK</sequence>
<dbReference type="EMBL" id="SGJB01000002">
    <property type="protein sequence ID" value="TQQ85411.1"/>
    <property type="molecule type" value="Genomic_DNA"/>
</dbReference>
<dbReference type="AlphaFoldDB" id="A0A544QXN0"/>
<name>A0A544QXN0_9FIRM</name>
<dbReference type="Proteomes" id="UP000317863">
    <property type="component" value="Unassembled WGS sequence"/>
</dbReference>
<protein>
    <submittedName>
        <fullName evidence="1">Uncharacterized protein</fullName>
    </submittedName>
</protein>